<evidence type="ECO:0000313" key="2">
    <source>
        <dbReference type="EMBL" id="KAF5832432.1"/>
    </source>
</evidence>
<evidence type="ECO:0008006" key="4">
    <source>
        <dbReference type="Google" id="ProtNLM"/>
    </source>
</evidence>
<accession>A0ABQ7GCU5</accession>
<organism evidence="2 3">
    <name type="scientific">Dunaliella salina</name>
    <name type="common">Green alga</name>
    <name type="synonym">Protococcus salinus</name>
    <dbReference type="NCBI Taxonomy" id="3046"/>
    <lineage>
        <taxon>Eukaryota</taxon>
        <taxon>Viridiplantae</taxon>
        <taxon>Chlorophyta</taxon>
        <taxon>core chlorophytes</taxon>
        <taxon>Chlorophyceae</taxon>
        <taxon>CS clade</taxon>
        <taxon>Chlamydomonadales</taxon>
        <taxon>Dunaliellaceae</taxon>
        <taxon>Dunaliella</taxon>
    </lineage>
</organism>
<sequence length="66" mass="6471">MSRGAGPAAALGALGAAGPPLPNIGGRPDEANYDGTCLTVFMVCQASSPRVSLQGGGKGLPASQFR</sequence>
<comment type="caution">
    <text evidence="2">The sequence shown here is derived from an EMBL/GenBank/DDBJ whole genome shotgun (WGS) entry which is preliminary data.</text>
</comment>
<protein>
    <recommendedName>
        <fullName evidence="4">Encoded protein</fullName>
    </recommendedName>
</protein>
<name>A0ABQ7GCU5_DUNSA</name>
<dbReference type="Proteomes" id="UP000815325">
    <property type="component" value="Unassembled WGS sequence"/>
</dbReference>
<gene>
    <name evidence="2" type="ORF">DUNSADRAFT_11659</name>
</gene>
<evidence type="ECO:0000256" key="1">
    <source>
        <dbReference type="SAM" id="MobiDB-lite"/>
    </source>
</evidence>
<dbReference type="EMBL" id="MU069873">
    <property type="protein sequence ID" value="KAF5832432.1"/>
    <property type="molecule type" value="Genomic_DNA"/>
</dbReference>
<evidence type="ECO:0000313" key="3">
    <source>
        <dbReference type="Proteomes" id="UP000815325"/>
    </source>
</evidence>
<keyword evidence="3" id="KW-1185">Reference proteome</keyword>
<reference evidence="2" key="1">
    <citation type="submission" date="2017-08" db="EMBL/GenBank/DDBJ databases">
        <authorList>
            <person name="Polle J.E."/>
            <person name="Barry K."/>
            <person name="Cushman J."/>
            <person name="Schmutz J."/>
            <person name="Tran D."/>
            <person name="Hathwaick L.T."/>
            <person name="Yim W.C."/>
            <person name="Jenkins J."/>
            <person name="Mckie-Krisberg Z.M."/>
            <person name="Prochnik S."/>
            <person name="Lindquist E."/>
            <person name="Dockter R.B."/>
            <person name="Adam C."/>
            <person name="Molina H."/>
            <person name="Bunkerborg J."/>
            <person name="Jin E."/>
            <person name="Buchheim M."/>
            <person name="Magnuson J."/>
        </authorList>
    </citation>
    <scope>NUCLEOTIDE SEQUENCE</scope>
    <source>
        <strain evidence="2">CCAP 19/18</strain>
    </source>
</reference>
<proteinExistence type="predicted"/>
<feature type="compositionally biased region" description="Low complexity" evidence="1">
    <location>
        <begin position="1"/>
        <end position="18"/>
    </location>
</feature>
<feature type="region of interest" description="Disordered" evidence="1">
    <location>
        <begin position="1"/>
        <end position="29"/>
    </location>
</feature>